<dbReference type="Gene3D" id="3.20.20.80">
    <property type="entry name" value="Glycosidases"/>
    <property type="match status" value="1"/>
</dbReference>
<evidence type="ECO:0000313" key="5">
    <source>
        <dbReference type="EMBL" id="NLP83221.1"/>
    </source>
</evidence>
<dbReference type="InterPro" id="IPR001360">
    <property type="entry name" value="Glyco_hydro_1"/>
</dbReference>
<name>A0ABX1K871_9MICO</name>
<evidence type="ECO:0000313" key="6">
    <source>
        <dbReference type="Proteomes" id="UP001429745"/>
    </source>
</evidence>
<keyword evidence="3" id="KW-0326">Glycosidase</keyword>
<dbReference type="EMBL" id="JABACI010000001">
    <property type="protein sequence ID" value="NLP83221.1"/>
    <property type="molecule type" value="Genomic_DNA"/>
</dbReference>
<gene>
    <name evidence="5" type="ORF">HF576_05130</name>
</gene>
<proteinExistence type="inferred from homology"/>
<dbReference type="PANTHER" id="PTHR10353:SF36">
    <property type="entry name" value="LP05116P"/>
    <property type="match status" value="1"/>
</dbReference>
<dbReference type="Pfam" id="PF00232">
    <property type="entry name" value="Glyco_hydro_1"/>
    <property type="match status" value="1"/>
</dbReference>
<protein>
    <submittedName>
        <fullName evidence="5">Glycoside hydrolase family 1 protein</fullName>
    </submittedName>
</protein>
<sequence length="442" mass="49813">MVHRGCRPHRNEGLTTTVKWYQDGTLHFGLGIEDTFVPQTRAGERALDEYELTEHYENWHGDLQLASDVGAQFIRWGIPWHRVNPAPGEWDWEWVDRVLGRFDELGIRPIIDLLHYGTPLWMQSEFAHPDFARHFADYAVACAERYRDRVTDYTPVNEPMIHARFSGDVAYWPPYLSGERGYNTIALALAEGFVRAQRGIAEVLGERATFVHVDATARFAGDVDGQHRPLVALQRAQSFLVEDLVTGGVDERHDMLGSLRASGVTDDTLAWFASHAVKPDVMGVNYYPRHSTQLMEEGIVHAGGFVDPWPTQDDGVAGLEELLRTYAHRYGAPVMLTETCVTASVEERIAWLDASVASVRGLREGGLDVVGYTWWPLFDMYEWTYRHADTPRSESLLTMGLFDLVESSQGLLRRKNPVADRFRQVATDAAANAPISRTGAAR</sequence>
<dbReference type="InterPro" id="IPR017853">
    <property type="entry name" value="GH"/>
</dbReference>
<reference evidence="5 6" key="1">
    <citation type="submission" date="2020-04" db="EMBL/GenBank/DDBJ databases">
        <title>CFH 90308 Microbacterium sp.</title>
        <authorList>
            <person name="Nie G."/>
            <person name="Ming H."/>
            <person name="Xia T."/>
        </authorList>
    </citation>
    <scope>NUCLEOTIDE SEQUENCE [LARGE SCALE GENOMIC DNA]</scope>
    <source>
        <strain evidence="5 6">CFH 90308</strain>
    </source>
</reference>
<evidence type="ECO:0000256" key="4">
    <source>
        <dbReference type="RuleBase" id="RU003690"/>
    </source>
</evidence>
<organism evidence="5 6">
    <name type="scientific">Microbacterium salsuginis</name>
    <dbReference type="NCBI Taxonomy" id="2722803"/>
    <lineage>
        <taxon>Bacteria</taxon>
        <taxon>Bacillati</taxon>
        <taxon>Actinomycetota</taxon>
        <taxon>Actinomycetes</taxon>
        <taxon>Micrococcales</taxon>
        <taxon>Microbacteriaceae</taxon>
        <taxon>Microbacterium</taxon>
    </lineage>
</organism>
<accession>A0ABX1K871</accession>
<dbReference type="PANTHER" id="PTHR10353">
    <property type="entry name" value="GLYCOSYL HYDROLASE"/>
    <property type="match status" value="1"/>
</dbReference>
<evidence type="ECO:0000256" key="1">
    <source>
        <dbReference type="ARBA" id="ARBA00010838"/>
    </source>
</evidence>
<comment type="similarity">
    <text evidence="1 4">Belongs to the glycosyl hydrolase 1 family.</text>
</comment>
<dbReference type="GO" id="GO:0016787">
    <property type="term" value="F:hydrolase activity"/>
    <property type="evidence" value="ECO:0007669"/>
    <property type="project" value="UniProtKB-KW"/>
</dbReference>
<evidence type="ECO:0000256" key="2">
    <source>
        <dbReference type="ARBA" id="ARBA00022801"/>
    </source>
</evidence>
<dbReference type="Proteomes" id="UP001429745">
    <property type="component" value="Unassembled WGS sequence"/>
</dbReference>
<keyword evidence="6" id="KW-1185">Reference proteome</keyword>
<comment type="caution">
    <text evidence="5">The sequence shown here is derived from an EMBL/GenBank/DDBJ whole genome shotgun (WGS) entry which is preliminary data.</text>
</comment>
<evidence type="ECO:0000256" key="3">
    <source>
        <dbReference type="ARBA" id="ARBA00023295"/>
    </source>
</evidence>
<dbReference type="SUPFAM" id="SSF51445">
    <property type="entry name" value="(Trans)glycosidases"/>
    <property type="match status" value="1"/>
</dbReference>
<keyword evidence="2 5" id="KW-0378">Hydrolase</keyword>